<evidence type="ECO:0000313" key="3">
    <source>
        <dbReference type="Proteomes" id="UP001054945"/>
    </source>
</evidence>
<feature type="compositionally biased region" description="Basic residues" evidence="1">
    <location>
        <begin position="166"/>
        <end position="176"/>
    </location>
</feature>
<reference evidence="2 3" key="1">
    <citation type="submission" date="2021-06" db="EMBL/GenBank/DDBJ databases">
        <title>Caerostris extrusa draft genome.</title>
        <authorList>
            <person name="Kono N."/>
            <person name="Arakawa K."/>
        </authorList>
    </citation>
    <scope>NUCLEOTIDE SEQUENCE [LARGE SCALE GENOMIC DNA]</scope>
</reference>
<feature type="region of interest" description="Disordered" evidence="1">
    <location>
        <begin position="166"/>
        <end position="190"/>
    </location>
</feature>
<dbReference type="Proteomes" id="UP001054945">
    <property type="component" value="Unassembled WGS sequence"/>
</dbReference>
<proteinExistence type="predicted"/>
<comment type="caution">
    <text evidence="2">The sequence shown here is derived from an EMBL/GenBank/DDBJ whole genome shotgun (WGS) entry which is preliminary data.</text>
</comment>
<accession>A0AAV4VJU9</accession>
<feature type="compositionally biased region" description="Basic and acidic residues" evidence="1">
    <location>
        <begin position="88"/>
        <end position="103"/>
    </location>
</feature>
<keyword evidence="3" id="KW-1185">Reference proteome</keyword>
<dbReference type="EMBL" id="BPLR01014639">
    <property type="protein sequence ID" value="GIY70235.1"/>
    <property type="molecule type" value="Genomic_DNA"/>
</dbReference>
<feature type="compositionally biased region" description="Basic and acidic residues" evidence="1">
    <location>
        <begin position="177"/>
        <end position="190"/>
    </location>
</feature>
<evidence type="ECO:0000313" key="2">
    <source>
        <dbReference type="EMBL" id="GIY70235.1"/>
    </source>
</evidence>
<dbReference type="AlphaFoldDB" id="A0AAV4VJU9"/>
<feature type="region of interest" description="Disordered" evidence="1">
    <location>
        <begin position="79"/>
        <end position="103"/>
    </location>
</feature>
<gene>
    <name evidence="2" type="ORF">CEXT_244521</name>
</gene>
<evidence type="ECO:0000256" key="1">
    <source>
        <dbReference type="SAM" id="MobiDB-lite"/>
    </source>
</evidence>
<sequence length="190" mass="22478">MEFLSPIRFSSALRRIVRFDKAINPFWSPQRIKEKWKMNYNTDVKSGDYKKGGGEEEGLENQEKSIVWNDDTKISRLHRRRRRRKMARNHDNEQQRRSEFEESSHFKPITFTLLLPNSPPTPRKTLKRPKLNAVGKDESLPMSRSFIQLPMSPDGGAPRALSLFKRKGKGKGRQKRTTADRLRRFIERRR</sequence>
<protein>
    <submittedName>
        <fullName evidence="2">Uncharacterized protein</fullName>
    </submittedName>
</protein>
<organism evidence="2 3">
    <name type="scientific">Caerostris extrusa</name>
    <name type="common">Bark spider</name>
    <name type="synonym">Caerostris bankana</name>
    <dbReference type="NCBI Taxonomy" id="172846"/>
    <lineage>
        <taxon>Eukaryota</taxon>
        <taxon>Metazoa</taxon>
        <taxon>Ecdysozoa</taxon>
        <taxon>Arthropoda</taxon>
        <taxon>Chelicerata</taxon>
        <taxon>Arachnida</taxon>
        <taxon>Araneae</taxon>
        <taxon>Araneomorphae</taxon>
        <taxon>Entelegynae</taxon>
        <taxon>Araneoidea</taxon>
        <taxon>Araneidae</taxon>
        <taxon>Caerostris</taxon>
    </lineage>
</organism>
<name>A0AAV4VJU9_CAEEX</name>